<feature type="transmembrane region" description="Helical" evidence="1">
    <location>
        <begin position="12"/>
        <end position="32"/>
    </location>
</feature>
<accession>A0A6A6I2T0</accession>
<name>A0A6A6I2T0_9PLEO</name>
<dbReference type="RefSeq" id="XP_033679600.1">
    <property type="nucleotide sequence ID" value="XM_033829780.1"/>
</dbReference>
<dbReference type="GeneID" id="54583110"/>
<reference evidence="2" key="1">
    <citation type="journal article" date="2020" name="Stud. Mycol.">
        <title>101 Dothideomycetes genomes: a test case for predicting lifestyles and emergence of pathogens.</title>
        <authorList>
            <person name="Haridas S."/>
            <person name="Albert R."/>
            <person name="Binder M."/>
            <person name="Bloem J."/>
            <person name="Labutti K."/>
            <person name="Salamov A."/>
            <person name="Andreopoulos B."/>
            <person name="Baker S."/>
            <person name="Barry K."/>
            <person name="Bills G."/>
            <person name="Bluhm B."/>
            <person name="Cannon C."/>
            <person name="Castanera R."/>
            <person name="Culley D."/>
            <person name="Daum C."/>
            <person name="Ezra D."/>
            <person name="Gonzalez J."/>
            <person name="Henrissat B."/>
            <person name="Kuo A."/>
            <person name="Liang C."/>
            <person name="Lipzen A."/>
            <person name="Lutzoni F."/>
            <person name="Magnuson J."/>
            <person name="Mondo S."/>
            <person name="Nolan M."/>
            <person name="Ohm R."/>
            <person name="Pangilinan J."/>
            <person name="Park H.-J."/>
            <person name="Ramirez L."/>
            <person name="Alfaro M."/>
            <person name="Sun H."/>
            <person name="Tritt A."/>
            <person name="Yoshinaga Y."/>
            <person name="Zwiers L.-H."/>
            <person name="Turgeon B."/>
            <person name="Goodwin S."/>
            <person name="Spatafora J."/>
            <person name="Crous P."/>
            <person name="Grigoriev I."/>
        </authorList>
    </citation>
    <scope>NUCLEOTIDE SEQUENCE</scope>
    <source>
        <strain evidence="2">CBS 122368</strain>
    </source>
</reference>
<keyword evidence="1" id="KW-0812">Transmembrane</keyword>
<organism evidence="2 3">
    <name type="scientific">Trematosphaeria pertusa</name>
    <dbReference type="NCBI Taxonomy" id="390896"/>
    <lineage>
        <taxon>Eukaryota</taxon>
        <taxon>Fungi</taxon>
        <taxon>Dikarya</taxon>
        <taxon>Ascomycota</taxon>
        <taxon>Pezizomycotina</taxon>
        <taxon>Dothideomycetes</taxon>
        <taxon>Pleosporomycetidae</taxon>
        <taxon>Pleosporales</taxon>
        <taxon>Massarineae</taxon>
        <taxon>Trematosphaeriaceae</taxon>
        <taxon>Trematosphaeria</taxon>
    </lineage>
</organism>
<evidence type="ECO:0000256" key="1">
    <source>
        <dbReference type="SAM" id="Phobius"/>
    </source>
</evidence>
<dbReference type="EMBL" id="ML987202">
    <property type="protein sequence ID" value="KAF2244596.1"/>
    <property type="molecule type" value="Genomic_DNA"/>
</dbReference>
<protein>
    <submittedName>
        <fullName evidence="2">Uncharacterized protein</fullName>
    </submittedName>
</protein>
<sequence length="53" mass="5994">MLVGGTVFIQGIGVGLYTLARLYLLVEVFVAFRAMPRDVYKTPEWSVFVPHVH</sequence>
<gene>
    <name evidence="2" type="ORF">BU26DRAFT_522405</name>
</gene>
<keyword evidence="3" id="KW-1185">Reference proteome</keyword>
<dbReference type="Proteomes" id="UP000800094">
    <property type="component" value="Unassembled WGS sequence"/>
</dbReference>
<keyword evidence="1" id="KW-1133">Transmembrane helix</keyword>
<evidence type="ECO:0000313" key="2">
    <source>
        <dbReference type="EMBL" id="KAF2244596.1"/>
    </source>
</evidence>
<keyword evidence="1" id="KW-0472">Membrane</keyword>
<evidence type="ECO:0000313" key="3">
    <source>
        <dbReference type="Proteomes" id="UP000800094"/>
    </source>
</evidence>
<dbReference type="OrthoDB" id="9451547at2759"/>
<proteinExistence type="predicted"/>
<dbReference type="AlphaFoldDB" id="A0A6A6I2T0"/>